<dbReference type="SUPFAM" id="SSF111038">
    <property type="entry name" value="YjbQ-like"/>
    <property type="match status" value="1"/>
</dbReference>
<dbReference type="NCBIfam" id="TIGR00149">
    <property type="entry name" value="TIGR00149_YjbQ"/>
    <property type="match status" value="1"/>
</dbReference>
<evidence type="ECO:0000313" key="2">
    <source>
        <dbReference type="EMBL" id="MFD1600017.1"/>
    </source>
</evidence>
<evidence type="ECO:0000313" key="3">
    <source>
        <dbReference type="Proteomes" id="UP001597085"/>
    </source>
</evidence>
<dbReference type="PROSITE" id="PS01314">
    <property type="entry name" value="UPF0047"/>
    <property type="match status" value="1"/>
</dbReference>
<dbReference type="InterPro" id="IPR001602">
    <property type="entry name" value="UPF0047_YjbQ-like"/>
</dbReference>
<comment type="caution">
    <text evidence="2">The sequence shown here is derived from an EMBL/GenBank/DDBJ whole genome shotgun (WGS) entry which is preliminary data.</text>
</comment>
<keyword evidence="3" id="KW-1185">Reference proteome</keyword>
<accession>A0ABD6CQS7</accession>
<protein>
    <submittedName>
        <fullName evidence="2">Secondary thiamine-phosphate synthase enzyme YjbQ</fullName>
    </submittedName>
</protein>
<sequence length="134" mass="14213">MSIQVKTEERVAVRDVTAEVSEAVPDDVVDGVCTAFVPHTTAGIVVNEAEGRLLSDIENALERLVPRGEGYDHDAIDDNADAHLRAMLLGGSVSVPIEAGELALGTWQSVLFVECDGPRTRSLEVVTASAEAVE</sequence>
<organism evidence="2 3">
    <name type="scientific">Halobellus rarus</name>
    <dbReference type="NCBI Taxonomy" id="1126237"/>
    <lineage>
        <taxon>Archaea</taxon>
        <taxon>Methanobacteriati</taxon>
        <taxon>Methanobacteriota</taxon>
        <taxon>Stenosarchaea group</taxon>
        <taxon>Halobacteria</taxon>
        <taxon>Halobacteriales</taxon>
        <taxon>Haloferacaceae</taxon>
        <taxon>Halobellus</taxon>
    </lineage>
</organism>
<reference evidence="2 3" key="1">
    <citation type="journal article" date="2019" name="Int. J. Syst. Evol. Microbiol.">
        <title>The Global Catalogue of Microorganisms (GCM) 10K type strain sequencing project: providing services to taxonomists for standard genome sequencing and annotation.</title>
        <authorList>
            <consortium name="The Broad Institute Genomics Platform"/>
            <consortium name="The Broad Institute Genome Sequencing Center for Infectious Disease"/>
            <person name="Wu L."/>
            <person name="Ma J."/>
        </authorList>
    </citation>
    <scope>NUCLEOTIDE SEQUENCE [LARGE SCALE GENOMIC DNA]</scope>
    <source>
        <strain evidence="2 3">CGMCC 1.12121</strain>
    </source>
</reference>
<dbReference type="Proteomes" id="UP001597085">
    <property type="component" value="Unassembled WGS sequence"/>
</dbReference>
<gene>
    <name evidence="2" type="ORF">ACFSBX_13720</name>
</gene>
<dbReference type="PIRSF" id="PIRSF004681">
    <property type="entry name" value="UCP004681"/>
    <property type="match status" value="1"/>
</dbReference>
<proteinExistence type="inferred from homology"/>
<name>A0ABD6CQS7_9EURY</name>
<dbReference type="PANTHER" id="PTHR30615:SF8">
    <property type="entry name" value="UPF0047 PROTEIN C4A8.02C"/>
    <property type="match status" value="1"/>
</dbReference>
<dbReference type="InterPro" id="IPR035917">
    <property type="entry name" value="YjbQ-like_sf"/>
</dbReference>
<dbReference type="Pfam" id="PF01894">
    <property type="entry name" value="YjbQ"/>
    <property type="match status" value="1"/>
</dbReference>
<dbReference type="PANTHER" id="PTHR30615">
    <property type="entry name" value="UNCHARACTERIZED PROTEIN YJBQ-RELATED"/>
    <property type="match status" value="1"/>
</dbReference>
<dbReference type="AlphaFoldDB" id="A0ABD6CQS7"/>
<dbReference type="RefSeq" id="WP_256421072.1">
    <property type="nucleotide sequence ID" value="NZ_JANHDI010000006.1"/>
</dbReference>
<comment type="similarity">
    <text evidence="1">Belongs to the UPF0047 family.</text>
</comment>
<dbReference type="EMBL" id="JBHUDK010000012">
    <property type="protein sequence ID" value="MFD1600017.1"/>
    <property type="molecule type" value="Genomic_DNA"/>
</dbReference>
<evidence type="ECO:0000256" key="1">
    <source>
        <dbReference type="ARBA" id="ARBA00005534"/>
    </source>
</evidence>
<dbReference type="Gene3D" id="2.60.120.460">
    <property type="entry name" value="YjbQ-like"/>
    <property type="match status" value="1"/>
</dbReference>